<proteinExistence type="predicted"/>
<evidence type="ECO:0000256" key="1">
    <source>
        <dbReference type="SAM" id="MobiDB-lite"/>
    </source>
</evidence>
<evidence type="ECO:0000313" key="2">
    <source>
        <dbReference type="EMBL" id="KAJ1208726.1"/>
    </source>
</evidence>
<accession>A0AAV7W832</accession>
<comment type="caution">
    <text evidence="2">The sequence shown here is derived from an EMBL/GenBank/DDBJ whole genome shotgun (WGS) entry which is preliminary data.</text>
</comment>
<dbReference type="AlphaFoldDB" id="A0AAV7W832"/>
<dbReference type="Proteomes" id="UP001066276">
    <property type="component" value="Chromosome 1_2"/>
</dbReference>
<gene>
    <name evidence="2" type="ORF">NDU88_004109</name>
</gene>
<protein>
    <submittedName>
        <fullName evidence="2">Uncharacterized protein</fullName>
    </submittedName>
</protein>
<evidence type="ECO:0000313" key="3">
    <source>
        <dbReference type="Proteomes" id="UP001066276"/>
    </source>
</evidence>
<organism evidence="2 3">
    <name type="scientific">Pleurodeles waltl</name>
    <name type="common">Iberian ribbed newt</name>
    <dbReference type="NCBI Taxonomy" id="8319"/>
    <lineage>
        <taxon>Eukaryota</taxon>
        <taxon>Metazoa</taxon>
        <taxon>Chordata</taxon>
        <taxon>Craniata</taxon>
        <taxon>Vertebrata</taxon>
        <taxon>Euteleostomi</taxon>
        <taxon>Amphibia</taxon>
        <taxon>Batrachia</taxon>
        <taxon>Caudata</taxon>
        <taxon>Salamandroidea</taxon>
        <taxon>Salamandridae</taxon>
        <taxon>Pleurodelinae</taxon>
        <taxon>Pleurodeles</taxon>
    </lineage>
</organism>
<feature type="region of interest" description="Disordered" evidence="1">
    <location>
        <begin position="41"/>
        <end position="80"/>
    </location>
</feature>
<reference evidence="2" key="1">
    <citation type="journal article" date="2022" name="bioRxiv">
        <title>Sequencing and chromosome-scale assembly of the giantPleurodeles waltlgenome.</title>
        <authorList>
            <person name="Brown T."/>
            <person name="Elewa A."/>
            <person name="Iarovenko S."/>
            <person name="Subramanian E."/>
            <person name="Araus A.J."/>
            <person name="Petzold A."/>
            <person name="Susuki M."/>
            <person name="Suzuki K.-i.T."/>
            <person name="Hayashi T."/>
            <person name="Toyoda A."/>
            <person name="Oliveira C."/>
            <person name="Osipova E."/>
            <person name="Leigh N.D."/>
            <person name="Simon A."/>
            <person name="Yun M.H."/>
        </authorList>
    </citation>
    <scope>NUCLEOTIDE SEQUENCE</scope>
    <source>
        <strain evidence="2">20211129_DDA</strain>
        <tissue evidence="2">Liver</tissue>
    </source>
</reference>
<keyword evidence="3" id="KW-1185">Reference proteome</keyword>
<sequence length="80" mass="9225">MKGEYYEETLFLWSERDPGGTLESPAPILVVHGTGFYRIKGGGDRRKERREPGEVGAQWGRLQRDEETEEQDQCKEVLRA</sequence>
<feature type="compositionally biased region" description="Basic and acidic residues" evidence="1">
    <location>
        <begin position="41"/>
        <end position="53"/>
    </location>
</feature>
<name>A0AAV7W832_PLEWA</name>
<dbReference type="EMBL" id="JANPWB010000002">
    <property type="protein sequence ID" value="KAJ1208726.1"/>
    <property type="molecule type" value="Genomic_DNA"/>
</dbReference>